<name>A0A7J7LSX4_9MAGN</name>
<keyword evidence="3" id="KW-1185">Reference proteome</keyword>
<dbReference type="CDD" id="cd06222">
    <property type="entry name" value="RNase_H_like"/>
    <property type="match status" value="1"/>
</dbReference>
<dbReference type="InterPro" id="IPR036397">
    <property type="entry name" value="RNaseH_sf"/>
</dbReference>
<evidence type="ECO:0000313" key="3">
    <source>
        <dbReference type="Proteomes" id="UP000541444"/>
    </source>
</evidence>
<dbReference type="PANTHER" id="PTHR33265">
    <property type="entry name" value="AVR9/CF-9 RAPIDLY ELICITED PROTEIN-RELATED"/>
    <property type="match status" value="1"/>
</dbReference>
<dbReference type="Pfam" id="PF13456">
    <property type="entry name" value="RVT_3"/>
    <property type="match status" value="1"/>
</dbReference>
<evidence type="ECO:0000313" key="2">
    <source>
        <dbReference type="EMBL" id="KAF6145679.1"/>
    </source>
</evidence>
<dbReference type="Gene3D" id="3.30.420.10">
    <property type="entry name" value="Ribonuclease H-like superfamily/Ribonuclease H"/>
    <property type="match status" value="1"/>
</dbReference>
<reference evidence="2 3" key="1">
    <citation type="journal article" date="2020" name="IScience">
        <title>Genome Sequencing of the Endangered Kingdonia uniflora (Circaeasteraceae, Ranunculales) Reveals Potential Mechanisms of Evolutionary Specialization.</title>
        <authorList>
            <person name="Sun Y."/>
            <person name="Deng T."/>
            <person name="Zhang A."/>
            <person name="Moore M.J."/>
            <person name="Landis J.B."/>
            <person name="Lin N."/>
            <person name="Zhang H."/>
            <person name="Zhang X."/>
            <person name="Huang J."/>
            <person name="Zhang X."/>
            <person name="Sun H."/>
            <person name="Wang H."/>
        </authorList>
    </citation>
    <scope>NUCLEOTIDE SEQUENCE [LARGE SCALE GENOMIC DNA]</scope>
    <source>
        <strain evidence="2">TB1705</strain>
        <tissue evidence="2">Leaf</tissue>
    </source>
</reference>
<dbReference type="Proteomes" id="UP000541444">
    <property type="component" value="Unassembled WGS sequence"/>
</dbReference>
<accession>A0A7J7LSX4</accession>
<feature type="domain" description="RNase H type-1" evidence="1">
    <location>
        <begin position="13"/>
        <end position="94"/>
    </location>
</feature>
<dbReference type="PANTHER" id="PTHR33265:SF6">
    <property type="entry name" value="OS01G0930500 PROTEIN"/>
    <property type="match status" value="1"/>
</dbReference>
<evidence type="ECO:0000259" key="1">
    <source>
        <dbReference type="Pfam" id="PF13456"/>
    </source>
</evidence>
<protein>
    <recommendedName>
        <fullName evidence="1">RNase H type-1 domain-containing protein</fullName>
    </recommendedName>
</protein>
<gene>
    <name evidence="2" type="ORF">GIB67_002773</name>
</gene>
<dbReference type="EMBL" id="JACGCM010002039">
    <property type="protein sequence ID" value="KAF6145679.1"/>
    <property type="molecule type" value="Genomic_DNA"/>
</dbReference>
<proteinExistence type="predicted"/>
<sequence length="205" mass="23548">MVISWGSYNGEHWCSTSYYAECSGIIYALNTALDNNWLKVFIVSDSKAAINAFINNKISWELRARREHISSKLQIRFKHSWRECNFSADNAANIAARMSPLTKVCQDDHEEVGESSAVILLPKNFQNSPEYLQEFQFGMPNLAPGEKLSQPVSPFSVRVSNYSSEDENVSGNRQVDDNAKEFIRMFYEQLWLQNRTQLIQYQAIC</sequence>
<dbReference type="AlphaFoldDB" id="A0A7J7LSX4"/>
<comment type="caution">
    <text evidence="2">The sequence shown here is derived from an EMBL/GenBank/DDBJ whole genome shotgun (WGS) entry which is preliminary data.</text>
</comment>
<dbReference type="OrthoDB" id="1512693at2759"/>
<dbReference type="InterPro" id="IPR002156">
    <property type="entry name" value="RNaseH_domain"/>
</dbReference>
<dbReference type="GO" id="GO:0004523">
    <property type="term" value="F:RNA-DNA hybrid ribonuclease activity"/>
    <property type="evidence" value="ECO:0007669"/>
    <property type="project" value="InterPro"/>
</dbReference>
<dbReference type="SUPFAM" id="SSF53098">
    <property type="entry name" value="Ribonuclease H-like"/>
    <property type="match status" value="1"/>
</dbReference>
<organism evidence="2 3">
    <name type="scientific">Kingdonia uniflora</name>
    <dbReference type="NCBI Taxonomy" id="39325"/>
    <lineage>
        <taxon>Eukaryota</taxon>
        <taxon>Viridiplantae</taxon>
        <taxon>Streptophyta</taxon>
        <taxon>Embryophyta</taxon>
        <taxon>Tracheophyta</taxon>
        <taxon>Spermatophyta</taxon>
        <taxon>Magnoliopsida</taxon>
        <taxon>Ranunculales</taxon>
        <taxon>Circaeasteraceae</taxon>
        <taxon>Kingdonia</taxon>
    </lineage>
</organism>
<dbReference type="InterPro" id="IPR044730">
    <property type="entry name" value="RNase_H-like_dom_plant"/>
</dbReference>
<dbReference type="GO" id="GO:0003676">
    <property type="term" value="F:nucleic acid binding"/>
    <property type="evidence" value="ECO:0007669"/>
    <property type="project" value="InterPro"/>
</dbReference>
<dbReference type="InterPro" id="IPR012337">
    <property type="entry name" value="RNaseH-like_sf"/>
</dbReference>